<evidence type="ECO:0000313" key="2">
    <source>
        <dbReference type="Proteomes" id="UP000675880"/>
    </source>
</evidence>
<proteinExistence type="predicted"/>
<reference evidence="1 2" key="1">
    <citation type="submission" date="2021-02" db="EMBL/GenBank/DDBJ databases">
        <authorList>
            <person name="Han P."/>
        </authorList>
    </citation>
    <scope>NUCLEOTIDE SEQUENCE [LARGE SCALE GENOMIC DNA]</scope>
    <source>
        <strain evidence="1">Candidatus Nitrospira sp. ZN2</strain>
    </source>
</reference>
<evidence type="ECO:0008006" key="3">
    <source>
        <dbReference type="Google" id="ProtNLM"/>
    </source>
</evidence>
<evidence type="ECO:0000313" key="1">
    <source>
        <dbReference type="EMBL" id="CAE6716003.1"/>
    </source>
</evidence>
<protein>
    <recommendedName>
        <fullName evidence="3">XdhC- CoxI domain-containing protein</fullName>
    </recommendedName>
</protein>
<dbReference type="EMBL" id="CAJNBJ010000001">
    <property type="protein sequence ID" value="CAE6716003.1"/>
    <property type="molecule type" value="Genomic_DNA"/>
</dbReference>
<name>A0ABN7KVP9_9BACT</name>
<dbReference type="Proteomes" id="UP000675880">
    <property type="component" value="Unassembled WGS sequence"/>
</dbReference>
<gene>
    <name evidence="1" type="ORF">NSPZN2_11451</name>
</gene>
<sequence length="60" mass="6096">MGSTSASPCHLSAADAKLRSIAIEWASRKAARHEATLMIAGVQTSAGGTCGVAVRVDAVR</sequence>
<comment type="caution">
    <text evidence="1">The sequence shown here is derived from an EMBL/GenBank/DDBJ whole genome shotgun (WGS) entry which is preliminary data.</text>
</comment>
<organism evidence="1 2">
    <name type="scientific">Nitrospira defluvii</name>
    <dbReference type="NCBI Taxonomy" id="330214"/>
    <lineage>
        <taxon>Bacteria</taxon>
        <taxon>Pseudomonadati</taxon>
        <taxon>Nitrospirota</taxon>
        <taxon>Nitrospiria</taxon>
        <taxon>Nitrospirales</taxon>
        <taxon>Nitrospiraceae</taxon>
        <taxon>Nitrospira</taxon>
    </lineage>
</organism>
<keyword evidence="2" id="KW-1185">Reference proteome</keyword>
<accession>A0ABN7KVP9</accession>